<dbReference type="Pfam" id="PF00196">
    <property type="entry name" value="GerE"/>
    <property type="match status" value="1"/>
</dbReference>
<gene>
    <name evidence="2" type="ORF">MHIB_30910</name>
</gene>
<dbReference type="GO" id="GO:0003677">
    <property type="term" value="F:DNA binding"/>
    <property type="evidence" value="ECO:0007669"/>
    <property type="project" value="InterPro"/>
</dbReference>
<dbReference type="Pfam" id="PF25872">
    <property type="entry name" value="HTH_77"/>
    <property type="match status" value="1"/>
</dbReference>
<proteinExistence type="predicted"/>
<dbReference type="SUPFAM" id="SSF52540">
    <property type="entry name" value="P-loop containing nucleoside triphosphate hydrolases"/>
    <property type="match status" value="1"/>
</dbReference>
<dbReference type="OrthoDB" id="4624147at2"/>
<dbReference type="PRINTS" id="PR00038">
    <property type="entry name" value="HTHLUXR"/>
</dbReference>
<organism evidence="2 3">
    <name type="scientific">Mycolicibacter hiberniae</name>
    <dbReference type="NCBI Taxonomy" id="29314"/>
    <lineage>
        <taxon>Bacteria</taxon>
        <taxon>Bacillati</taxon>
        <taxon>Actinomycetota</taxon>
        <taxon>Actinomycetes</taxon>
        <taxon>Mycobacteriales</taxon>
        <taxon>Mycobacteriaceae</taxon>
        <taxon>Mycolicibacter</taxon>
    </lineage>
</organism>
<dbReference type="CDD" id="cd06170">
    <property type="entry name" value="LuxR_C_like"/>
    <property type="match status" value="1"/>
</dbReference>
<dbReference type="RefSeq" id="WP_109559661.1">
    <property type="nucleotide sequence ID" value="NZ_AP022609.1"/>
</dbReference>
<evidence type="ECO:0000259" key="1">
    <source>
        <dbReference type="PROSITE" id="PS50043"/>
    </source>
</evidence>
<dbReference type="Gene3D" id="1.25.40.10">
    <property type="entry name" value="Tetratricopeptide repeat domain"/>
    <property type="match status" value="1"/>
</dbReference>
<dbReference type="PROSITE" id="PS50043">
    <property type="entry name" value="HTH_LUXR_2"/>
    <property type="match status" value="1"/>
</dbReference>
<dbReference type="Gene3D" id="3.40.50.300">
    <property type="entry name" value="P-loop containing nucleotide triphosphate hydrolases"/>
    <property type="match status" value="1"/>
</dbReference>
<dbReference type="SUPFAM" id="SSF55073">
    <property type="entry name" value="Nucleotide cyclase"/>
    <property type="match status" value="1"/>
</dbReference>
<dbReference type="GO" id="GO:0006355">
    <property type="term" value="P:regulation of DNA-templated transcription"/>
    <property type="evidence" value="ECO:0007669"/>
    <property type="project" value="InterPro"/>
</dbReference>
<evidence type="ECO:0000313" key="3">
    <source>
        <dbReference type="Proteomes" id="UP000467260"/>
    </source>
</evidence>
<dbReference type="EMBL" id="AP022609">
    <property type="protein sequence ID" value="BBZ24673.1"/>
    <property type="molecule type" value="Genomic_DNA"/>
</dbReference>
<dbReference type="SUPFAM" id="SSF48452">
    <property type="entry name" value="TPR-like"/>
    <property type="match status" value="1"/>
</dbReference>
<sequence>MMSNASEAVLPLSPARTVLVVSPGDSRPQWQPPTESFTAGLSWLEGALGEAVTAHDGERLPEQDHADRFAAGFADAGNAVACALALQRAPGASIRPRIAVHADEAPLVEPSAHPRSLVNRAARLCDLAHGGQTLLSETAHQLMADRLGPRTWLLDLGAFRLRGIPYPERVFQLCHTGLPTEFPPLRTGRAVHGPYFPTPMTSFVGREAELAELRRLVDGNRLVTLTGAGGVGKTRLALQLAAEFVDRFRDGAWCVDLAPITDPELVPERVTHVLGLPDRPDRSPVDTLVRFIADRQLFMVLDNCEHLLDACARLTATLLATSAELTIVATSREPIGVAGEVTWKTPSLSLVDEAAELFRHRARLVRPGLIETSDDAELVVEICRRLDGVPLAIELAATRVRALSLTEIADGLGERFHLLTGGARTVVPRQQTLRASEDWSHDLLSESERVVFRRLAPFMGGFDLDAAHAVAGGPDLTRAQIIDKLTQLVDKSLVVADNAGEATRFRLLQTVQQYALEKLEQSGESETIQVRHRDHYTALFDAGVTAGYGWHIAQAELEIDNLRAAFTWSREHNDIGAAARLASSLLPLWIHSRTLEGLAWFNTVLAAGNAMAPGARSRALADKTILEAVTGNYEQVEQAEEAVALARRLDEPDLLAWALAACGFTCSYSPELALPCFEQAIALSPALNDDWRLSQIYAIQAYSAFVAGDLAATRLAADNGAVLAEAIGDWSVSRLCRLCLGLAHLHRAELDNAVDQARHVAMEAEAARDPLFSAQSLTLLAEALACQGHLRAARAAANASVEAAAELIDFHRGISFGAVADTLLAAGDVSGARGAADAACDACALPQLLAINGNPVARVALETGDVAAARRWADAALSVGMGFHRILLLEVRSRVALAEGDPEQAKRDALDALTLATESEAYLAVADLLEVLAACAAASGRHDEAARFLGAASAVRRRTRAVRAKVYDAGYESTVDAVREALPQRVFESRWAQGAAWSIAEAIDHARRGDAKGKTEAKRPSSGWASLTPAERNVVRLISAGLRDKDIAAHLSVSPRTVHSHLNRIYTKLNISSRLQLAHEAAQHL</sequence>
<dbReference type="InterPro" id="IPR029787">
    <property type="entry name" value="Nucleotide_cyclase"/>
</dbReference>
<feature type="domain" description="HTH luxR-type" evidence="1">
    <location>
        <begin position="1020"/>
        <end position="1085"/>
    </location>
</feature>
<dbReference type="Gene3D" id="1.10.10.10">
    <property type="entry name" value="Winged helix-like DNA-binding domain superfamily/Winged helix DNA-binding domain"/>
    <property type="match status" value="1"/>
</dbReference>
<dbReference type="InterPro" id="IPR036388">
    <property type="entry name" value="WH-like_DNA-bd_sf"/>
</dbReference>
<name>A0A7I7X735_9MYCO</name>
<dbReference type="SMART" id="SM00421">
    <property type="entry name" value="HTH_LUXR"/>
    <property type="match status" value="1"/>
</dbReference>
<dbReference type="Proteomes" id="UP000467260">
    <property type="component" value="Chromosome"/>
</dbReference>
<reference evidence="2 3" key="1">
    <citation type="journal article" date="2019" name="Emerg. Microbes Infect.">
        <title>Comprehensive subspecies identification of 175 nontuberculous mycobacteria species based on 7547 genomic profiles.</title>
        <authorList>
            <person name="Matsumoto Y."/>
            <person name="Kinjo T."/>
            <person name="Motooka D."/>
            <person name="Nabeya D."/>
            <person name="Jung N."/>
            <person name="Uechi K."/>
            <person name="Horii T."/>
            <person name="Iida T."/>
            <person name="Fujita J."/>
            <person name="Nakamura S."/>
        </authorList>
    </citation>
    <scope>NUCLEOTIDE SEQUENCE [LARGE SCALE GENOMIC DNA]</scope>
    <source>
        <strain evidence="2 3">JCM 13571</strain>
    </source>
</reference>
<dbReference type="PANTHER" id="PTHR47691:SF3">
    <property type="entry name" value="HTH-TYPE TRANSCRIPTIONAL REGULATOR RV0890C-RELATED"/>
    <property type="match status" value="1"/>
</dbReference>
<dbReference type="PANTHER" id="PTHR47691">
    <property type="entry name" value="REGULATOR-RELATED"/>
    <property type="match status" value="1"/>
</dbReference>
<protein>
    <submittedName>
        <fullName evidence="2">Transcriptional regulator</fullName>
    </submittedName>
</protein>
<dbReference type="KEGG" id="mhib:MHIB_30910"/>
<dbReference type="InterPro" id="IPR027417">
    <property type="entry name" value="P-loop_NTPase"/>
</dbReference>
<dbReference type="Gene3D" id="3.30.70.1230">
    <property type="entry name" value="Nucleotide cyclase"/>
    <property type="match status" value="1"/>
</dbReference>
<dbReference type="AlphaFoldDB" id="A0A7I7X735"/>
<dbReference type="SUPFAM" id="SSF46894">
    <property type="entry name" value="C-terminal effector domain of the bipartite response regulators"/>
    <property type="match status" value="1"/>
</dbReference>
<dbReference type="InterPro" id="IPR000792">
    <property type="entry name" value="Tscrpt_reg_LuxR_C"/>
</dbReference>
<dbReference type="InterPro" id="IPR011990">
    <property type="entry name" value="TPR-like_helical_dom_sf"/>
</dbReference>
<dbReference type="InterPro" id="IPR016032">
    <property type="entry name" value="Sig_transdc_resp-reg_C-effctor"/>
</dbReference>
<keyword evidence="3" id="KW-1185">Reference proteome</keyword>
<accession>A0A7I7X735</accession>
<evidence type="ECO:0000313" key="2">
    <source>
        <dbReference type="EMBL" id="BBZ24673.1"/>
    </source>
</evidence>
<dbReference type="InterPro" id="IPR058852">
    <property type="entry name" value="HTH_77"/>
</dbReference>